<dbReference type="AlphaFoldDB" id="A0AAV5T4G9"/>
<evidence type="ECO:0000256" key="2">
    <source>
        <dbReference type="ARBA" id="ARBA00022737"/>
    </source>
</evidence>
<evidence type="ECO:0000256" key="4">
    <source>
        <dbReference type="ARBA" id="ARBA00022833"/>
    </source>
</evidence>
<evidence type="ECO:0000259" key="7">
    <source>
        <dbReference type="PROSITE" id="PS50157"/>
    </source>
</evidence>
<organism evidence="8 9">
    <name type="scientific">Pristionchus entomophagus</name>
    <dbReference type="NCBI Taxonomy" id="358040"/>
    <lineage>
        <taxon>Eukaryota</taxon>
        <taxon>Metazoa</taxon>
        <taxon>Ecdysozoa</taxon>
        <taxon>Nematoda</taxon>
        <taxon>Chromadorea</taxon>
        <taxon>Rhabditida</taxon>
        <taxon>Rhabditina</taxon>
        <taxon>Diplogasteromorpha</taxon>
        <taxon>Diplogasteroidea</taxon>
        <taxon>Neodiplogasteridae</taxon>
        <taxon>Pristionchus</taxon>
    </lineage>
</organism>
<feature type="compositionally biased region" description="Acidic residues" evidence="6">
    <location>
        <begin position="665"/>
        <end position="682"/>
    </location>
</feature>
<evidence type="ECO:0000256" key="1">
    <source>
        <dbReference type="ARBA" id="ARBA00022723"/>
    </source>
</evidence>
<keyword evidence="9" id="KW-1185">Reference proteome</keyword>
<dbReference type="GO" id="GO:0043565">
    <property type="term" value="F:sequence-specific DNA binding"/>
    <property type="evidence" value="ECO:0007669"/>
    <property type="project" value="TreeGrafter"/>
</dbReference>
<gene>
    <name evidence="8" type="ORF">PENTCL1PPCAC_12344</name>
</gene>
<evidence type="ECO:0000313" key="9">
    <source>
        <dbReference type="Proteomes" id="UP001432027"/>
    </source>
</evidence>
<feature type="region of interest" description="Disordered" evidence="6">
    <location>
        <begin position="656"/>
        <end position="682"/>
    </location>
</feature>
<sequence length="816" mass="89492">TMTSSSETTQSPSTVTASAPMMISKQALRTLERNSSLLFGLASSSHGSQVSRVSLACNELLREIAERAVDKQTLQQLEFYVLDQRLKEEAAEPLVFLAKSIIAMGRSIAGLEDTVSAPSPSCSLKPPLDFGDGDDGAEHMLSTASESWSRTHQIPLFRNDEPTTDADTLNTSDNTETSASSGEKDKPVSAANDWCAKIRAVHKFRPLTPEGEIREERSLTPSPPPSPTLRALLKRRMRDGEDEEEEDEEDYYDDNNAHLNGTTTSSSMEKDGLQCPMCDTFFYAQHQLNSHLVGYHRMKASFDDTSDNLHEDLDQQAASVRRPVQHSVVGGSAAIVSTRPLDEFMQQQQRRQSGGGGGTAQVRAMEQIRLSSTTVTSPGGTIRHYSSPSNAARAAAKAAAAAAAGIFRPNAPSKPYTCRQCGIVLTSQQMYASHVRYNHPKEKGEGGTPAPRQKSSSDRNKETAIVHLQLDDGTKAFKCRRCEKVFDSAQKVAGHSRHCLLVFEGKARPANQGPVPTEDRPYTVYRCGLNSDLARTCPYCGELLPSIRKVDKHVRLVHEAGRHEVYGCSTCDRRFVTLGGIENHWLHYGDCPHGVLTVHKDGVVTCADIGEIPPPLKRPKLVLQEAAAARKRANDDDPSVSIVNAILGAHGFKVKNPGNAPDLSPEMDDSELMEDGEEEEMAPDLDEYGEGEEEMLNGNSHLDDEGNEEEEEMKMKGREKIIVSMKLITCRMCNFAARTRNEMDSHMIKHHPDSLIDGESVSLFNVEEEDGLPMTPGLNDDEMNGSVSPQINEAVISNGETNQTGEMRRMLGITSD</sequence>
<feature type="region of interest" description="Disordered" evidence="6">
    <location>
        <begin position="438"/>
        <end position="461"/>
    </location>
</feature>
<keyword evidence="2" id="KW-0677">Repeat</keyword>
<dbReference type="PANTHER" id="PTHR24408:SF64">
    <property type="entry name" value="LINKING IMMUNITY AND METABOLISM-RELATED"/>
    <property type="match status" value="1"/>
</dbReference>
<dbReference type="EMBL" id="BTSX01000003">
    <property type="protein sequence ID" value="GMS90169.1"/>
    <property type="molecule type" value="Genomic_DNA"/>
</dbReference>
<dbReference type="Gene3D" id="3.30.160.60">
    <property type="entry name" value="Classic Zinc Finger"/>
    <property type="match status" value="2"/>
</dbReference>
<evidence type="ECO:0000256" key="6">
    <source>
        <dbReference type="SAM" id="MobiDB-lite"/>
    </source>
</evidence>
<dbReference type="SMART" id="SM00355">
    <property type="entry name" value="ZnF_C2H2"/>
    <property type="match status" value="6"/>
</dbReference>
<protein>
    <recommendedName>
        <fullName evidence="7">C2H2-type domain-containing protein</fullName>
    </recommendedName>
</protein>
<keyword evidence="3 5" id="KW-0863">Zinc-finger</keyword>
<dbReference type="PROSITE" id="PS00028">
    <property type="entry name" value="ZINC_FINGER_C2H2_1"/>
    <property type="match status" value="3"/>
</dbReference>
<feature type="compositionally biased region" description="Polar residues" evidence="6">
    <location>
        <begin position="165"/>
        <end position="181"/>
    </location>
</feature>
<accession>A0AAV5T4G9</accession>
<dbReference type="Proteomes" id="UP001432027">
    <property type="component" value="Unassembled WGS sequence"/>
</dbReference>
<name>A0AAV5T4G9_9BILA</name>
<dbReference type="GO" id="GO:0000981">
    <property type="term" value="F:DNA-binding transcription factor activity, RNA polymerase II-specific"/>
    <property type="evidence" value="ECO:0007669"/>
    <property type="project" value="TreeGrafter"/>
</dbReference>
<comment type="caution">
    <text evidence="8">The sequence shown here is derived from an EMBL/GenBank/DDBJ whole genome shotgun (WGS) entry which is preliminary data.</text>
</comment>
<dbReference type="GO" id="GO:0008270">
    <property type="term" value="F:zinc ion binding"/>
    <property type="evidence" value="ECO:0007669"/>
    <property type="project" value="UniProtKB-KW"/>
</dbReference>
<feature type="region of interest" description="Disordered" evidence="6">
    <location>
        <begin position="115"/>
        <end position="188"/>
    </location>
</feature>
<dbReference type="PROSITE" id="PS50157">
    <property type="entry name" value="ZINC_FINGER_C2H2_2"/>
    <property type="match status" value="1"/>
</dbReference>
<feature type="region of interest" description="Disordered" evidence="6">
    <location>
        <begin position="209"/>
        <end position="258"/>
    </location>
</feature>
<proteinExistence type="predicted"/>
<reference evidence="8" key="1">
    <citation type="submission" date="2023-10" db="EMBL/GenBank/DDBJ databases">
        <title>Genome assembly of Pristionchus species.</title>
        <authorList>
            <person name="Yoshida K."/>
            <person name="Sommer R.J."/>
        </authorList>
    </citation>
    <scope>NUCLEOTIDE SEQUENCE</scope>
    <source>
        <strain evidence="8">RS0144</strain>
    </source>
</reference>
<dbReference type="GO" id="GO:0005634">
    <property type="term" value="C:nucleus"/>
    <property type="evidence" value="ECO:0007669"/>
    <property type="project" value="TreeGrafter"/>
</dbReference>
<dbReference type="InterPro" id="IPR036236">
    <property type="entry name" value="Znf_C2H2_sf"/>
</dbReference>
<evidence type="ECO:0000256" key="3">
    <source>
        <dbReference type="ARBA" id="ARBA00022771"/>
    </source>
</evidence>
<evidence type="ECO:0000256" key="5">
    <source>
        <dbReference type="PROSITE-ProRule" id="PRU00042"/>
    </source>
</evidence>
<dbReference type="PANTHER" id="PTHR24408">
    <property type="entry name" value="ZINC FINGER PROTEIN"/>
    <property type="match status" value="1"/>
</dbReference>
<keyword evidence="4" id="KW-0862">Zinc</keyword>
<feature type="domain" description="C2H2-type" evidence="7">
    <location>
        <begin position="416"/>
        <end position="444"/>
    </location>
</feature>
<keyword evidence="1" id="KW-0479">Metal-binding</keyword>
<feature type="compositionally biased region" description="Acidic residues" evidence="6">
    <location>
        <begin position="240"/>
        <end position="253"/>
    </location>
</feature>
<evidence type="ECO:0000313" key="8">
    <source>
        <dbReference type="EMBL" id="GMS90169.1"/>
    </source>
</evidence>
<feature type="compositionally biased region" description="Polar residues" evidence="6">
    <location>
        <begin position="142"/>
        <end position="152"/>
    </location>
</feature>
<feature type="non-terminal residue" evidence="8">
    <location>
        <position position="1"/>
    </location>
</feature>
<dbReference type="SUPFAM" id="SSF57667">
    <property type="entry name" value="beta-beta-alpha zinc fingers"/>
    <property type="match status" value="1"/>
</dbReference>
<dbReference type="InterPro" id="IPR013087">
    <property type="entry name" value="Znf_C2H2_type"/>
</dbReference>